<reference evidence="3 4" key="1">
    <citation type="submission" date="2019-06" db="EMBL/GenBank/DDBJ databases">
        <title>Genomic Encyclopedia of Type Strains, Phase IV (KMG-V): Genome sequencing to study the core and pangenomes of soil and plant-associated prokaryotes.</title>
        <authorList>
            <person name="Whitman W."/>
        </authorList>
    </citation>
    <scope>NUCLEOTIDE SEQUENCE [LARGE SCALE GENOMIC DNA]</scope>
    <source>
        <strain evidence="3 4">BR 10556</strain>
    </source>
</reference>
<dbReference type="Pfam" id="PF00364">
    <property type="entry name" value="Biotin_lipoyl"/>
    <property type="match status" value="1"/>
</dbReference>
<evidence type="ECO:0000313" key="4">
    <source>
        <dbReference type="Proteomes" id="UP000315914"/>
    </source>
</evidence>
<protein>
    <submittedName>
        <fullName evidence="3">Biotin-dependent enzyme</fullName>
    </submittedName>
</protein>
<dbReference type="InterPro" id="IPR011053">
    <property type="entry name" value="Single_hybrid_motif"/>
</dbReference>
<proteinExistence type="predicted"/>
<dbReference type="InterPro" id="IPR000089">
    <property type="entry name" value="Biotin_lipoyl"/>
</dbReference>
<evidence type="ECO:0000259" key="2">
    <source>
        <dbReference type="PROSITE" id="PS50968"/>
    </source>
</evidence>
<dbReference type="PANTHER" id="PTHR45266">
    <property type="entry name" value="OXALOACETATE DECARBOXYLASE ALPHA CHAIN"/>
    <property type="match status" value="1"/>
</dbReference>
<evidence type="ECO:0000256" key="1">
    <source>
        <dbReference type="ARBA" id="ARBA00023267"/>
    </source>
</evidence>
<dbReference type="RefSeq" id="WP_136615714.1">
    <property type="nucleotide sequence ID" value="NZ_LWIG01000057.1"/>
</dbReference>
<dbReference type="Gene3D" id="2.40.50.100">
    <property type="match status" value="1"/>
</dbReference>
<sequence>MPLHLTLDGQKHSIEIVRRKPHLVLRVDGRTHEILEWSDEPVGSITIDGDATAIARALVDEGGRETCFVRVAGRTLEVVLTDPREESAGHDATRDEIHAPMPGAIVSVHKLVGEQVTRGETVVTIESMKLQTALAAPRDGRLIDVLKKSGESFDKDELLARLEPMDEA</sequence>
<dbReference type="SUPFAM" id="SSF51230">
    <property type="entry name" value="Single hybrid motif"/>
    <property type="match status" value="1"/>
</dbReference>
<dbReference type="PANTHER" id="PTHR45266:SF3">
    <property type="entry name" value="OXALOACETATE DECARBOXYLASE ALPHA CHAIN"/>
    <property type="match status" value="1"/>
</dbReference>
<dbReference type="OrthoDB" id="8902504at2"/>
<dbReference type="PROSITE" id="PS50968">
    <property type="entry name" value="BIOTINYL_LIPOYL"/>
    <property type="match status" value="1"/>
</dbReference>
<dbReference type="Proteomes" id="UP000315914">
    <property type="component" value="Unassembled WGS sequence"/>
</dbReference>
<name>A0A560KN86_9BRAD</name>
<dbReference type="CDD" id="cd06850">
    <property type="entry name" value="biotinyl_domain"/>
    <property type="match status" value="1"/>
</dbReference>
<keyword evidence="4" id="KW-1185">Reference proteome</keyword>
<accession>A0A560KN86</accession>
<dbReference type="AlphaFoldDB" id="A0A560KN86"/>
<feature type="domain" description="Lipoyl-binding" evidence="2">
    <location>
        <begin position="87"/>
        <end position="163"/>
    </location>
</feature>
<gene>
    <name evidence="3" type="ORF">FBZ95_1011092</name>
</gene>
<keyword evidence="1" id="KW-0092">Biotin</keyword>
<comment type="caution">
    <text evidence="3">The sequence shown here is derived from an EMBL/GenBank/DDBJ whole genome shotgun (WGS) entry which is preliminary data.</text>
</comment>
<dbReference type="STRING" id="1399419.A5906_13160"/>
<organism evidence="3 4">
    <name type="scientific">Bradyrhizobium sacchari</name>
    <dbReference type="NCBI Taxonomy" id="1399419"/>
    <lineage>
        <taxon>Bacteria</taxon>
        <taxon>Pseudomonadati</taxon>
        <taxon>Pseudomonadota</taxon>
        <taxon>Alphaproteobacteria</taxon>
        <taxon>Hyphomicrobiales</taxon>
        <taxon>Nitrobacteraceae</taxon>
        <taxon>Bradyrhizobium</taxon>
    </lineage>
</organism>
<evidence type="ECO:0000313" key="3">
    <source>
        <dbReference type="EMBL" id="TWB84647.1"/>
    </source>
</evidence>
<dbReference type="EMBL" id="VITW01000001">
    <property type="protein sequence ID" value="TWB84647.1"/>
    <property type="molecule type" value="Genomic_DNA"/>
</dbReference>
<dbReference type="InterPro" id="IPR050709">
    <property type="entry name" value="Biotin_Carboxyl_Carrier/Decarb"/>
</dbReference>